<evidence type="ECO:0000313" key="13">
    <source>
        <dbReference type="Proteomes" id="UP000324781"/>
    </source>
</evidence>
<evidence type="ECO:0000256" key="1">
    <source>
        <dbReference type="ARBA" id="ARBA00004496"/>
    </source>
</evidence>
<dbReference type="InterPro" id="IPR004516">
    <property type="entry name" value="HisRS/HisZ"/>
</dbReference>
<dbReference type="PANTHER" id="PTHR43707">
    <property type="entry name" value="HISTIDYL-TRNA SYNTHETASE"/>
    <property type="match status" value="1"/>
</dbReference>
<dbReference type="GO" id="GO:0006427">
    <property type="term" value="P:histidyl-tRNA aminoacylation"/>
    <property type="evidence" value="ECO:0007669"/>
    <property type="project" value="TreeGrafter"/>
</dbReference>
<organism evidence="12 13">
    <name type="scientific">Thermoclostridium caenicola</name>
    <dbReference type="NCBI Taxonomy" id="659425"/>
    <lineage>
        <taxon>Bacteria</taxon>
        <taxon>Bacillati</taxon>
        <taxon>Bacillota</taxon>
        <taxon>Clostridia</taxon>
        <taxon>Eubacteriales</taxon>
        <taxon>Oscillospiraceae</taxon>
        <taxon>Thermoclostridium</taxon>
    </lineage>
</organism>
<keyword evidence="13" id="KW-1185">Reference proteome</keyword>
<protein>
    <recommendedName>
        <fullName evidence="4 9">ATP phosphoribosyltransferase regulatory subunit</fullName>
    </recommendedName>
</protein>
<comment type="pathway">
    <text evidence="2 9">Amino-acid biosynthesis; L-histidine biosynthesis; L-histidine from 5-phospho-alpha-D-ribose 1-diphosphate: step 1/9.</text>
</comment>
<evidence type="ECO:0000256" key="9">
    <source>
        <dbReference type="HAMAP-Rule" id="MF_00125"/>
    </source>
</evidence>
<evidence type="ECO:0000256" key="8">
    <source>
        <dbReference type="ARBA" id="ARBA00025246"/>
    </source>
</evidence>
<dbReference type="GO" id="GO:0004821">
    <property type="term" value="F:histidine-tRNA ligase activity"/>
    <property type="evidence" value="ECO:0007669"/>
    <property type="project" value="TreeGrafter"/>
</dbReference>
<dbReference type="InterPro" id="IPR045864">
    <property type="entry name" value="aa-tRNA-synth_II/BPL/LPL"/>
</dbReference>
<dbReference type="CDD" id="cd00773">
    <property type="entry name" value="HisRS-like_core"/>
    <property type="match status" value="1"/>
</dbReference>
<name>A0A1M6C0S6_9FIRM</name>
<keyword evidence="12" id="KW-0808">Transferase</keyword>
<reference evidence="12 13" key="1">
    <citation type="submission" date="2016-11" db="EMBL/GenBank/DDBJ databases">
        <authorList>
            <person name="Varghese N."/>
            <person name="Submissions S."/>
        </authorList>
    </citation>
    <scope>NUCLEOTIDE SEQUENCE [LARGE SCALE GENOMIC DNA]</scope>
    <source>
        <strain evidence="12 13">DSM 19027</strain>
    </source>
</reference>
<evidence type="ECO:0000256" key="10">
    <source>
        <dbReference type="PIRSR" id="PIRSR001549-1"/>
    </source>
</evidence>
<evidence type="ECO:0000256" key="5">
    <source>
        <dbReference type="ARBA" id="ARBA00022490"/>
    </source>
</evidence>
<evidence type="ECO:0000256" key="7">
    <source>
        <dbReference type="ARBA" id="ARBA00023102"/>
    </source>
</evidence>
<dbReference type="GO" id="GO:0016757">
    <property type="term" value="F:glycosyltransferase activity"/>
    <property type="evidence" value="ECO:0007669"/>
    <property type="project" value="UniProtKB-KW"/>
</dbReference>
<dbReference type="PIRSF" id="PIRSF001549">
    <property type="entry name" value="His-tRNA_synth"/>
    <property type="match status" value="1"/>
</dbReference>
<dbReference type="HAMAP" id="MF_00125">
    <property type="entry name" value="HisZ"/>
    <property type="match status" value="1"/>
</dbReference>
<keyword evidence="6 9" id="KW-0028">Amino-acid biosynthesis</keyword>
<dbReference type="GO" id="GO:0005737">
    <property type="term" value="C:cytoplasm"/>
    <property type="evidence" value="ECO:0007669"/>
    <property type="project" value="UniProtKB-SubCell"/>
</dbReference>
<feature type="binding site" evidence="10">
    <location>
        <begin position="274"/>
        <end position="275"/>
    </location>
    <ligand>
        <name>L-histidine</name>
        <dbReference type="ChEBI" id="CHEBI:57595"/>
    </ligand>
</feature>
<evidence type="ECO:0000256" key="2">
    <source>
        <dbReference type="ARBA" id="ARBA00004667"/>
    </source>
</evidence>
<comment type="subcellular location">
    <subcellularLocation>
        <location evidence="1 9">Cytoplasm</location>
    </subcellularLocation>
</comment>
<keyword evidence="5 9" id="KW-0963">Cytoplasm</keyword>
<evidence type="ECO:0000259" key="11">
    <source>
        <dbReference type="PROSITE" id="PS50862"/>
    </source>
</evidence>
<dbReference type="RefSeq" id="WP_149677686.1">
    <property type="nucleotide sequence ID" value="NZ_FQZP01000004.1"/>
</dbReference>
<keyword evidence="7 9" id="KW-0368">Histidine biosynthesis</keyword>
<dbReference type="InterPro" id="IPR006195">
    <property type="entry name" value="aa-tRNA-synth_II"/>
</dbReference>
<dbReference type="PANTHER" id="PTHR43707:SF6">
    <property type="entry name" value="ATP PHOSPHORIBOSYLTRANSFERASE REGULATORY SUBUNIT"/>
    <property type="match status" value="1"/>
</dbReference>
<dbReference type="Pfam" id="PF13393">
    <property type="entry name" value="tRNA-synt_His"/>
    <property type="match status" value="1"/>
</dbReference>
<gene>
    <name evidence="9" type="primary">hisZ</name>
    <name evidence="12" type="ORF">SAMN05444373_100411</name>
</gene>
<comment type="similarity">
    <text evidence="3 9">Belongs to the class-II aminoacyl-tRNA synthetase family. HisZ subfamily.</text>
</comment>
<comment type="miscellaneous">
    <text evidence="9">This function is generally fulfilled by the C-terminal part of HisG, which is missing in some bacteria such as this one.</text>
</comment>
<evidence type="ECO:0000256" key="6">
    <source>
        <dbReference type="ARBA" id="ARBA00022605"/>
    </source>
</evidence>
<dbReference type="NCBIfam" id="TIGR00443">
    <property type="entry name" value="hisZ_biosyn_reg"/>
    <property type="match status" value="1"/>
</dbReference>
<sequence>MKRWSIYTPEGVQDILFEQCRIKRKLEAGLRRLFTSYGFIEMETPTIEFYDAFGGEIGLIRQESMYKFCDGKGRLLVLRPDLTIPIARVVATRVREESLPLKCCYIGNTFCFDELGGGKQNEFTQAGVEILGIHSPEADAEVISMAVKAVKACGLEDFQIDIGQVDFFKGIMEKSGLSPDEVEEVRELIDRKDFVAVEQVMNRHEVSDDLKALILDLPRLFGNKDILAGISRDPIGEKASAALDYLQKVLDILEDRGMGRYVSIDLGMVQSLNYYTGIVFRGYTYGVGFPILSGGRYDGLVSKFGKDCPATGFSMGINMIMMALERQGRIENGDCQGILITYEEGARKYADAYCEKVVAEGGIAELDIGMGGLEACLKYARAKGLEKVLLFRADGNFETFERSTDL</sequence>
<dbReference type="InterPro" id="IPR041715">
    <property type="entry name" value="HisRS-like_core"/>
</dbReference>
<dbReference type="OrthoDB" id="9800814at2"/>
<comment type="function">
    <text evidence="8 9">Required for the first step of histidine biosynthesis. May allow the feedback regulation of ATP phosphoribosyltransferase activity by histidine.</text>
</comment>
<dbReference type="GO" id="GO:0000105">
    <property type="term" value="P:L-histidine biosynthetic process"/>
    <property type="evidence" value="ECO:0007669"/>
    <property type="project" value="UniProtKB-UniRule"/>
</dbReference>
<keyword evidence="12" id="KW-0328">Glycosyltransferase</keyword>
<evidence type="ECO:0000256" key="4">
    <source>
        <dbReference type="ARBA" id="ARBA00020397"/>
    </source>
</evidence>
<dbReference type="SUPFAM" id="SSF55681">
    <property type="entry name" value="Class II aaRS and biotin synthetases"/>
    <property type="match status" value="1"/>
</dbReference>
<comment type="subunit">
    <text evidence="9">Heteromultimer composed of HisG and HisZ subunits.</text>
</comment>
<dbReference type="PROSITE" id="PS50862">
    <property type="entry name" value="AA_TRNA_LIGASE_II"/>
    <property type="match status" value="1"/>
</dbReference>
<dbReference type="Gene3D" id="3.30.930.10">
    <property type="entry name" value="Bira Bifunctional Protein, Domain 2"/>
    <property type="match status" value="1"/>
</dbReference>
<dbReference type="UniPathway" id="UPA00031">
    <property type="reaction ID" value="UER00006"/>
</dbReference>
<feature type="binding site" evidence="10">
    <location>
        <position position="125"/>
    </location>
    <ligand>
        <name>L-histidine</name>
        <dbReference type="ChEBI" id="CHEBI:57595"/>
    </ligand>
</feature>
<evidence type="ECO:0000256" key="3">
    <source>
        <dbReference type="ARBA" id="ARBA00005539"/>
    </source>
</evidence>
<feature type="binding site" evidence="10">
    <location>
        <position position="129"/>
    </location>
    <ligand>
        <name>L-histidine</name>
        <dbReference type="ChEBI" id="CHEBI:57595"/>
    </ligand>
</feature>
<dbReference type="EMBL" id="FQZP01000004">
    <property type="protein sequence ID" value="SHI54649.1"/>
    <property type="molecule type" value="Genomic_DNA"/>
</dbReference>
<dbReference type="AlphaFoldDB" id="A0A1M6C0S6"/>
<feature type="domain" description="Aminoacyl-transfer RNA synthetases class-II family profile" evidence="11">
    <location>
        <begin position="21"/>
        <end position="340"/>
    </location>
</feature>
<accession>A0A1M6C0S6</accession>
<dbReference type="GO" id="GO:0140096">
    <property type="term" value="F:catalytic activity, acting on a protein"/>
    <property type="evidence" value="ECO:0007669"/>
    <property type="project" value="UniProtKB-ARBA"/>
</dbReference>
<proteinExistence type="inferred from homology"/>
<feature type="binding site" evidence="10">
    <location>
        <begin position="81"/>
        <end position="83"/>
    </location>
    <ligand>
        <name>L-histidine</name>
        <dbReference type="ChEBI" id="CHEBI:57595"/>
    </ligand>
</feature>
<evidence type="ECO:0000313" key="12">
    <source>
        <dbReference type="EMBL" id="SHI54649.1"/>
    </source>
</evidence>
<dbReference type="InterPro" id="IPR004517">
    <property type="entry name" value="HisZ"/>
</dbReference>
<dbReference type="Proteomes" id="UP000324781">
    <property type="component" value="Unassembled WGS sequence"/>
</dbReference>